<dbReference type="Gene3D" id="3.90.550.10">
    <property type="entry name" value="Spore Coat Polysaccharide Biosynthesis Protein SpsA, Chain A"/>
    <property type="match status" value="1"/>
</dbReference>
<comment type="domain">
    <text evidence="8">The N-terminal domain determines nucleotide recognition and specific binding, while the C-terminal domain determines the specific binding to the target protein.</text>
</comment>
<evidence type="ECO:0000313" key="11">
    <source>
        <dbReference type="Proteomes" id="UP000782312"/>
    </source>
</evidence>
<keyword evidence="4 8" id="KW-0547">Nucleotide-binding</keyword>
<comment type="subcellular location">
    <subcellularLocation>
        <location evidence="8">Cytoplasm</location>
    </subcellularLocation>
</comment>
<evidence type="ECO:0000256" key="3">
    <source>
        <dbReference type="ARBA" id="ARBA00022723"/>
    </source>
</evidence>
<feature type="binding site" evidence="8">
    <location>
        <position position="29"/>
    </location>
    <ligand>
        <name>GTP</name>
        <dbReference type="ChEBI" id="CHEBI:37565"/>
    </ligand>
</feature>
<dbReference type="Proteomes" id="UP000782312">
    <property type="component" value="Unassembled WGS sequence"/>
</dbReference>
<feature type="binding site" evidence="8">
    <location>
        <begin position="17"/>
        <end position="19"/>
    </location>
    <ligand>
        <name>GTP</name>
        <dbReference type="ChEBI" id="CHEBI:37565"/>
    </ligand>
</feature>
<feature type="binding site" evidence="8">
    <location>
        <position position="74"/>
    </location>
    <ligand>
        <name>GTP</name>
        <dbReference type="ChEBI" id="CHEBI:37565"/>
    </ligand>
</feature>
<name>A0A932MP77_UNCTE</name>
<evidence type="ECO:0000256" key="7">
    <source>
        <dbReference type="ARBA" id="ARBA00023150"/>
    </source>
</evidence>
<evidence type="ECO:0000256" key="1">
    <source>
        <dbReference type="ARBA" id="ARBA00022490"/>
    </source>
</evidence>
<organism evidence="10 11">
    <name type="scientific">Tectimicrobiota bacterium</name>
    <dbReference type="NCBI Taxonomy" id="2528274"/>
    <lineage>
        <taxon>Bacteria</taxon>
        <taxon>Pseudomonadati</taxon>
        <taxon>Nitrospinota/Tectimicrobiota group</taxon>
        <taxon>Candidatus Tectimicrobiota</taxon>
    </lineage>
</organism>
<dbReference type="GO" id="GO:0046872">
    <property type="term" value="F:metal ion binding"/>
    <property type="evidence" value="ECO:0007669"/>
    <property type="project" value="UniProtKB-KW"/>
</dbReference>
<keyword evidence="2 8" id="KW-0808">Transferase</keyword>
<evidence type="ECO:0000313" key="10">
    <source>
        <dbReference type="EMBL" id="MBI3129460.1"/>
    </source>
</evidence>
<dbReference type="EC" id="2.7.7.77" evidence="8"/>
<dbReference type="CDD" id="cd02503">
    <property type="entry name" value="MobA"/>
    <property type="match status" value="1"/>
</dbReference>
<dbReference type="PANTHER" id="PTHR19136">
    <property type="entry name" value="MOLYBDENUM COFACTOR GUANYLYLTRANSFERASE"/>
    <property type="match status" value="1"/>
</dbReference>
<dbReference type="Pfam" id="PF12804">
    <property type="entry name" value="NTP_transf_3"/>
    <property type="match status" value="1"/>
</dbReference>
<keyword evidence="1 8" id="KW-0963">Cytoplasm</keyword>
<comment type="cofactor">
    <cofactor evidence="8">
        <name>Mg(2+)</name>
        <dbReference type="ChEBI" id="CHEBI:18420"/>
    </cofactor>
</comment>
<dbReference type="PANTHER" id="PTHR19136:SF81">
    <property type="entry name" value="MOLYBDENUM COFACTOR GUANYLYLTRANSFERASE"/>
    <property type="match status" value="1"/>
</dbReference>
<evidence type="ECO:0000256" key="6">
    <source>
        <dbReference type="ARBA" id="ARBA00023134"/>
    </source>
</evidence>
<evidence type="ECO:0000256" key="8">
    <source>
        <dbReference type="HAMAP-Rule" id="MF_00316"/>
    </source>
</evidence>
<protein>
    <recommendedName>
        <fullName evidence="8">Probable molybdenum cofactor guanylyltransferase</fullName>
        <shortName evidence="8">MoCo guanylyltransferase</shortName>
        <ecNumber evidence="8">2.7.7.77</ecNumber>
    </recommendedName>
    <alternativeName>
        <fullName evidence="8">GTP:molybdopterin guanylyltransferase</fullName>
    </alternativeName>
    <alternativeName>
        <fullName evidence="8">Mo-MPT guanylyltransferase</fullName>
    </alternativeName>
    <alternativeName>
        <fullName evidence="8">Molybdopterin guanylyltransferase</fullName>
    </alternativeName>
    <alternativeName>
        <fullName evidence="8">Molybdopterin-guanine dinucleotide synthase</fullName>
        <shortName evidence="8">MGD synthase</shortName>
    </alternativeName>
</protein>
<reference evidence="10" key="1">
    <citation type="submission" date="2020-07" db="EMBL/GenBank/DDBJ databases">
        <title>Huge and variable diversity of episymbiotic CPR bacteria and DPANN archaea in groundwater ecosystems.</title>
        <authorList>
            <person name="He C.Y."/>
            <person name="Keren R."/>
            <person name="Whittaker M."/>
            <person name="Farag I.F."/>
            <person name="Doudna J."/>
            <person name="Cate J.H.D."/>
            <person name="Banfield J.F."/>
        </authorList>
    </citation>
    <scope>NUCLEOTIDE SEQUENCE</scope>
    <source>
        <strain evidence="10">NC_groundwater_763_Ag_S-0.2um_68_21</strain>
    </source>
</reference>
<proteinExistence type="inferred from homology"/>
<comment type="catalytic activity">
    <reaction evidence="8">
        <text>Mo-molybdopterin + GTP + H(+) = Mo-molybdopterin guanine dinucleotide + diphosphate</text>
        <dbReference type="Rhea" id="RHEA:34243"/>
        <dbReference type="ChEBI" id="CHEBI:15378"/>
        <dbReference type="ChEBI" id="CHEBI:33019"/>
        <dbReference type="ChEBI" id="CHEBI:37565"/>
        <dbReference type="ChEBI" id="CHEBI:71302"/>
        <dbReference type="ChEBI" id="CHEBI:71310"/>
        <dbReference type="EC" id="2.7.7.77"/>
    </reaction>
</comment>
<comment type="caution">
    <text evidence="8">Lacks conserved residue(s) required for the propagation of feature annotation.</text>
</comment>
<dbReference type="GO" id="GO:0061603">
    <property type="term" value="F:molybdenum cofactor guanylyltransferase activity"/>
    <property type="evidence" value="ECO:0007669"/>
    <property type="project" value="UniProtKB-EC"/>
</dbReference>
<comment type="function">
    <text evidence="8">Transfers a GMP moiety from GTP to Mo-molybdopterin (Mo-MPT) cofactor (Moco or molybdenum cofactor) to form Mo-molybdopterin guanine dinucleotide (Mo-MGD) cofactor.</text>
</comment>
<dbReference type="InterPro" id="IPR025877">
    <property type="entry name" value="MobA-like_NTP_Trfase"/>
</dbReference>
<sequence>MEPSQAEERFAFPAAILTGGRSRRMGRNKFLLPLGSEPVIRRVARILESIFSRVFAVGGDAPSLEPFGLPVVGDVLPGNDSLGGLHAAISCAGAPHVFVAGCDMPFLQPQLLRGLAARAGEADVVIPILEGFPEPLCAVYGQACEPAIRRRIAEGRLKMIGFHEEMRVLRVEEAEWRAWDPEGLSFRNLNTQQDYEWALAEVASKEDMNAG</sequence>
<feature type="binding site" evidence="8">
    <location>
        <position position="103"/>
    </location>
    <ligand>
        <name>GTP</name>
        <dbReference type="ChEBI" id="CHEBI:37565"/>
    </ligand>
</feature>
<dbReference type="EMBL" id="JACPUR010000041">
    <property type="protein sequence ID" value="MBI3129460.1"/>
    <property type="molecule type" value="Genomic_DNA"/>
</dbReference>
<evidence type="ECO:0000256" key="5">
    <source>
        <dbReference type="ARBA" id="ARBA00022842"/>
    </source>
</evidence>
<dbReference type="AlphaFoldDB" id="A0A932MP77"/>
<evidence type="ECO:0000256" key="2">
    <source>
        <dbReference type="ARBA" id="ARBA00022679"/>
    </source>
</evidence>
<keyword evidence="5 8" id="KW-0460">Magnesium</keyword>
<dbReference type="HAMAP" id="MF_00316">
    <property type="entry name" value="MobA"/>
    <property type="match status" value="1"/>
</dbReference>
<comment type="caution">
    <text evidence="10">The sequence shown here is derived from an EMBL/GenBank/DDBJ whole genome shotgun (WGS) entry which is preliminary data.</text>
</comment>
<feature type="binding site" evidence="8">
    <location>
        <position position="103"/>
    </location>
    <ligand>
        <name>Mg(2+)</name>
        <dbReference type="ChEBI" id="CHEBI:18420"/>
    </ligand>
</feature>
<dbReference type="InterPro" id="IPR013482">
    <property type="entry name" value="Molybde_CF_guanTrfase"/>
</dbReference>
<evidence type="ECO:0000259" key="9">
    <source>
        <dbReference type="Pfam" id="PF12804"/>
    </source>
</evidence>
<comment type="similarity">
    <text evidence="8">Belongs to the MobA family.</text>
</comment>
<dbReference type="SUPFAM" id="SSF53448">
    <property type="entry name" value="Nucleotide-diphospho-sugar transferases"/>
    <property type="match status" value="1"/>
</dbReference>
<dbReference type="GO" id="GO:0005737">
    <property type="term" value="C:cytoplasm"/>
    <property type="evidence" value="ECO:0007669"/>
    <property type="project" value="UniProtKB-SubCell"/>
</dbReference>
<dbReference type="GO" id="GO:1902758">
    <property type="term" value="P:bis(molybdopterin guanine dinucleotide)molybdenum biosynthetic process"/>
    <property type="evidence" value="ECO:0007669"/>
    <property type="project" value="TreeGrafter"/>
</dbReference>
<keyword evidence="10" id="KW-0548">Nucleotidyltransferase</keyword>
<feature type="domain" description="MobA-like NTP transferase" evidence="9">
    <location>
        <begin position="14"/>
        <end position="159"/>
    </location>
</feature>
<keyword evidence="6 8" id="KW-0342">GTP-binding</keyword>
<evidence type="ECO:0000256" key="4">
    <source>
        <dbReference type="ARBA" id="ARBA00022741"/>
    </source>
</evidence>
<keyword evidence="3 8" id="KW-0479">Metal-binding</keyword>
<dbReference type="InterPro" id="IPR029044">
    <property type="entry name" value="Nucleotide-diphossugar_trans"/>
</dbReference>
<gene>
    <name evidence="8" type="primary">mobA</name>
    <name evidence="10" type="ORF">HYZ11_17770</name>
</gene>
<accession>A0A932MP77</accession>
<dbReference type="GO" id="GO:0005525">
    <property type="term" value="F:GTP binding"/>
    <property type="evidence" value="ECO:0007669"/>
    <property type="project" value="UniProtKB-UniRule"/>
</dbReference>
<keyword evidence="7 8" id="KW-0501">Molybdenum cofactor biosynthesis</keyword>